<dbReference type="PANTHER" id="PTHR43351:SF2">
    <property type="entry name" value="L(+)-TARTRATE DEHYDRATASE SUBUNIT BETA-RELATED"/>
    <property type="match status" value="1"/>
</dbReference>
<keyword evidence="2" id="KW-0456">Lyase</keyword>
<dbReference type="AlphaFoldDB" id="A0A6H1WRG8"/>
<dbReference type="InterPro" id="IPR036660">
    <property type="entry name" value="Fe-S_hydroAse_TtdB_cat_sf"/>
</dbReference>
<dbReference type="InterPro" id="IPR004647">
    <property type="entry name" value="Fe-S_hydro-lyase_TtdB-typ_cat"/>
</dbReference>
<dbReference type="Proteomes" id="UP000501253">
    <property type="component" value="Chromosome"/>
</dbReference>
<reference evidence="4 5" key="1">
    <citation type="submission" date="2019-08" db="EMBL/GenBank/DDBJ databases">
        <title>Complete genome sequence of Thermosulfurimonas marina SU872T, an anaerobic thermophilic chemolithoautotrophic bacterium isolated from a shallow marine hydrothermal vent.</title>
        <authorList>
            <person name="Allioux M."/>
            <person name="Jebbar M."/>
            <person name="Slobodkina G."/>
            <person name="Slobodkin A."/>
            <person name="Moalic Y."/>
            <person name="Frolova A."/>
            <person name="Shao Z."/>
            <person name="Alain K."/>
        </authorList>
    </citation>
    <scope>NUCLEOTIDE SEQUENCE [LARGE SCALE GENOMIC DNA]</scope>
    <source>
        <strain evidence="4 5">SU872</strain>
    </source>
</reference>
<dbReference type="SUPFAM" id="SSF117457">
    <property type="entry name" value="FumA C-terminal domain-like"/>
    <property type="match status" value="1"/>
</dbReference>
<dbReference type="Gene3D" id="3.20.130.10">
    <property type="entry name" value="Fe-S hydro-lyase, tartrate dehydratase beta-type, catalytic domain"/>
    <property type="match status" value="1"/>
</dbReference>
<evidence type="ECO:0000259" key="3">
    <source>
        <dbReference type="Pfam" id="PF05683"/>
    </source>
</evidence>
<dbReference type="EMBL" id="CP042909">
    <property type="protein sequence ID" value="QJA05815.1"/>
    <property type="molecule type" value="Genomic_DNA"/>
</dbReference>
<dbReference type="Pfam" id="PF05683">
    <property type="entry name" value="Fumerase_C"/>
    <property type="match status" value="1"/>
</dbReference>
<feature type="domain" description="Fe-S hydro-lyase tartrate dehydratase beta-type catalytic" evidence="3">
    <location>
        <begin position="13"/>
        <end position="177"/>
    </location>
</feature>
<dbReference type="RefSeq" id="WP_168719174.1">
    <property type="nucleotide sequence ID" value="NZ_CP042909.1"/>
</dbReference>
<dbReference type="GO" id="GO:0016836">
    <property type="term" value="F:hydro-lyase activity"/>
    <property type="evidence" value="ECO:0007669"/>
    <property type="project" value="InterPro"/>
</dbReference>
<comment type="similarity">
    <text evidence="1">Belongs to the class-I fumarase family.</text>
</comment>
<dbReference type="PANTHER" id="PTHR43351">
    <property type="entry name" value="L(+)-TARTRATE DEHYDRATASE SUBUNIT BETA"/>
    <property type="match status" value="1"/>
</dbReference>
<evidence type="ECO:0000256" key="1">
    <source>
        <dbReference type="ARBA" id="ARBA00008876"/>
    </source>
</evidence>
<evidence type="ECO:0000313" key="5">
    <source>
        <dbReference type="Proteomes" id="UP000501253"/>
    </source>
</evidence>
<sequence length="186" mass="20410">MDKRKLVFPLQDRHLLRDLRPGELLSLSGRLLAARDATHRRIIELLERGEPLPVDLEGQAFYYVGPSPAPPGRVIGSAGPTTAYRMDAYTPRLLALGLAATIGKGPRGAEVREAIVRYGAVYLATFGGAGAYLSQKIRAARVLAFPELGPEALFELEVEDFPAIVINPPTGGDYYEEVRRRARSLR</sequence>
<evidence type="ECO:0000313" key="4">
    <source>
        <dbReference type="EMBL" id="QJA05815.1"/>
    </source>
</evidence>
<keyword evidence="5" id="KW-1185">Reference proteome</keyword>
<evidence type="ECO:0000256" key="2">
    <source>
        <dbReference type="ARBA" id="ARBA00023239"/>
    </source>
</evidence>
<dbReference type="NCBIfam" id="TIGR00723">
    <property type="entry name" value="ttdB_fumA_fumB"/>
    <property type="match status" value="1"/>
</dbReference>
<accession>A0A6H1WRG8</accession>
<proteinExistence type="inferred from homology"/>
<organism evidence="4 5">
    <name type="scientific">Thermosulfurimonas marina</name>
    <dbReference type="NCBI Taxonomy" id="2047767"/>
    <lineage>
        <taxon>Bacteria</taxon>
        <taxon>Pseudomonadati</taxon>
        <taxon>Thermodesulfobacteriota</taxon>
        <taxon>Thermodesulfobacteria</taxon>
        <taxon>Thermodesulfobacteriales</taxon>
        <taxon>Thermodesulfobacteriaceae</taxon>
        <taxon>Thermosulfurimonas</taxon>
    </lineage>
</organism>
<dbReference type="KEGG" id="tmai:FVE67_02915"/>
<gene>
    <name evidence="4" type="ORF">FVE67_02915</name>
</gene>
<name>A0A6H1WRG8_9BACT</name>
<protein>
    <submittedName>
        <fullName evidence="4">TRZ/ATZ family protein</fullName>
    </submittedName>
</protein>